<protein>
    <submittedName>
        <fullName evidence="1">Uncharacterized protein</fullName>
    </submittedName>
</protein>
<dbReference type="EMBL" id="JAWDGP010003518">
    <property type="protein sequence ID" value="KAK3773699.1"/>
    <property type="molecule type" value="Genomic_DNA"/>
</dbReference>
<sequence>MGREGRTWVSHSPPGRGEVSELVYHRVVVLGVFGFINGLMPPMCGSEKDVLWALSFFLFVQIRNSGKTISET</sequence>
<proteinExistence type="predicted"/>
<keyword evidence="2" id="KW-1185">Reference proteome</keyword>
<dbReference type="Proteomes" id="UP001283361">
    <property type="component" value="Unassembled WGS sequence"/>
</dbReference>
<comment type="caution">
    <text evidence="1">The sequence shown here is derived from an EMBL/GenBank/DDBJ whole genome shotgun (WGS) entry which is preliminary data.</text>
</comment>
<reference evidence="1" key="1">
    <citation type="journal article" date="2023" name="G3 (Bethesda)">
        <title>A reference genome for the long-term kleptoplast-retaining sea slug Elysia crispata morphotype clarki.</title>
        <authorList>
            <person name="Eastman K.E."/>
            <person name="Pendleton A.L."/>
            <person name="Shaikh M.A."/>
            <person name="Suttiyut T."/>
            <person name="Ogas R."/>
            <person name="Tomko P."/>
            <person name="Gavelis G."/>
            <person name="Widhalm J.R."/>
            <person name="Wisecaver J.H."/>
        </authorList>
    </citation>
    <scope>NUCLEOTIDE SEQUENCE</scope>
    <source>
        <strain evidence="1">ECLA1</strain>
    </source>
</reference>
<dbReference type="AlphaFoldDB" id="A0AAE1DK53"/>
<gene>
    <name evidence="1" type="ORF">RRG08_001428</name>
</gene>
<name>A0AAE1DK53_9GAST</name>
<evidence type="ECO:0000313" key="1">
    <source>
        <dbReference type="EMBL" id="KAK3773699.1"/>
    </source>
</evidence>
<evidence type="ECO:0000313" key="2">
    <source>
        <dbReference type="Proteomes" id="UP001283361"/>
    </source>
</evidence>
<organism evidence="1 2">
    <name type="scientific">Elysia crispata</name>
    <name type="common">lettuce slug</name>
    <dbReference type="NCBI Taxonomy" id="231223"/>
    <lineage>
        <taxon>Eukaryota</taxon>
        <taxon>Metazoa</taxon>
        <taxon>Spiralia</taxon>
        <taxon>Lophotrochozoa</taxon>
        <taxon>Mollusca</taxon>
        <taxon>Gastropoda</taxon>
        <taxon>Heterobranchia</taxon>
        <taxon>Euthyneura</taxon>
        <taxon>Panpulmonata</taxon>
        <taxon>Sacoglossa</taxon>
        <taxon>Placobranchoidea</taxon>
        <taxon>Plakobranchidae</taxon>
        <taxon>Elysia</taxon>
    </lineage>
</organism>
<accession>A0AAE1DK53</accession>